<dbReference type="RefSeq" id="WP_048464491.1">
    <property type="nucleotide sequence ID" value="NZ_LABX01000106.1"/>
</dbReference>
<dbReference type="OrthoDB" id="8420117at2"/>
<name>A0A0J6SL02_9HYPH</name>
<dbReference type="EMBL" id="LABX01000106">
    <property type="protein sequence ID" value="KMO34297.1"/>
    <property type="molecule type" value="Genomic_DNA"/>
</dbReference>
<sequence length="94" mass="10575">MELHLMPRRYVHDPIPPRELANLLNRAGMTARQLSRVSGSDERRVMRWLSGEQEDPPLWVASLLVALSVPTARDAVKAFVDARVRDTRNDGGDA</sequence>
<gene>
    <name evidence="1" type="ORF">VP06_14600</name>
</gene>
<evidence type="ECO:0008006" key="3">
    <source>
        <dbReference type="Google" id="ProtNLM"/>
    </source>
</evidence>
<reference evidence="1 2" key="1">
    <citation type="submission" date="2015-03" db="EMBL/GenBank/DDBJ databases">
        <title>Genome sequencing of Methylobacterium aquaticum DSM16371 type strain.</title>
        <authorList>
            <person name="Chaudhry V."/>
            <person name="Patil P.B."/>
        </authorList>
    </citation>
    <scope>NUCLEOTIDE SEQUENCE [LARGE SCALE GENOMIC DNA]</scope>
    <source>
        <strain evidence="1 2">DSM 16371</strain>
    </source>
</reference>
<dbReference type="PATRIC" id="fig|270351.6.peg.321"/>
<comment type="caution">
    <text evidence="1">The sequence shown here is derived from an EMBL/GenBank/DDBJ whole genome shotgun (WGS) entry which is preliminary data.</text>
</comment>
<dbReference type="AlphaFoldDB" id="A0A0J6SL02"/>
<organism evidence="1 2">
    <name type="scientific">Methylobacterium aquaticum</name>
    <dbReference type="NCBI Taxonomy" id="270351"/>
    <lineage>
        <taxon>Bacteria</taxon>
        <taxon>Pseudomonadati</taxon>
        <taxon>Pseudomonadota</taxon>
        <taxon>Alphaproteobacteria</taxon>
        <taxon>Hyphomicrobiales</taxon>
        <taxon>Methylobacteriaceae</taxon>
        <taxon>Methylobacterium</taxon>
    </lineage>
</organism>
<protein>
    <recommendedName>
        <fullName evidence="3">HTH cro/C1-type domain-containing protein</fullName>
    </recommendedName>
</protein>
<evidence type="ECO:0000313" key="1">
    <source>
        <dbReference type="EMBL" id="KMO34297.1"/>
    </source>
</evidence>
<proteinExistence type="predicted"/>
<evidence type="ECO:0000313" key="2">
    <source>
        <dbReference type="Proteomes" id="UP000035929"/>
    </source>
</evidence>
<accession>A0A0J6SL02</accession>
<dbReference type="Proteomes" id="UP000035929">
    <property type="component" value="Unassembled WGS sequence"/>
</dbReference>